<dbReference type="AlphaFoldDB" id="L5M7G4"/>
<keyword evidence="3" id="KW-0489">Methyltransferase</keyword>
<reference evidence="4" key="1">
    <citation type="journal article" date="2013" name="Science">
        <title>Comparative analysis of bat genomes provides insight into the evolution of flight and immunity.</title>
        <authorList>
            <person name="Zhang G."/>
            <person name="Cowled C."/>
            <person name="Shi Z."/>
            <person name="Huang Z."/>
            <person name="Bishop-Lilly K.A."/>
            <person name="Fang X."/>
            <person name="Wynne J.W."/>
            <person name="Xiong Z."/>
            <person name="Baker M.L."/>
            <person name="Zhao W."/>
            <person name="Tachedjian M."/>
            <person name="Zhu Y."/>
            <person name="Zhou P."/>
            <person name="Jiang X."/>
            <person name="Ng J."/>
            <person name="Yang L."/>
            <person name="Wu L."/>
            <person name="Xiao J."/>
            <person name="Feng Y."/>
            <person name="Chen Y."/>
            <person name="Sun X."/>
            <person name="Zhang Y."/>
            <person name="Marsh G.A."/>
            <person name="Crameri G."/>
            <person name="Broder C.C."/>
            <person name="Frey K.G."/>
            <person name="Wang L.F."/>
            <person name="Wang J."/>
        </authorList>
    </citation>
    <scope>NUCLEOTIDE SEQUENCE [LARGE SCALE GENOMIC DNA]</scope>
</reference>
<accession>L5M7G4</accession>
<dbReference type="GO" id="GO:0008168">
    <property type="term" value="F:methyltransferase activity"/>
    <property type="evidence" value="ECO:0007669"/>
    <property type="project" value="UniProtKB-KW"/>
</dbReference>
<feature type="domain" description="SET" evidence="2">
    <location>
        <begin position="74"/>
        <end position="143"/>
    </location>
</feature>
<dbReference type="InterPro" id="IPR046341">
    <property type="entry name" value="SET_dom_sf"/>
</dbReference>
<dbReference type="Pfam" id="PF21549">
    <property type="entry name" value="PRDM2_PR"/>
    <property type="match status" value="1"/>
</dbReference>
<evidence type="ECO:0000256" key="1">
    <source>
        <dbReference type="SAM" id="MobiDB-lite"/>
    </source>
</evidence>
<feature type="compositionally biased region" description="Basic and acidic residues" evidence="1">
    <location>
        <begin position="126"/>
        <end position="137"/>
    </location>
</feature>
<dbReference type="InterPro" id="IPR001214">
    <property type="entry name" value="SET_dom"/>
</dbReference>
<evidence type="ECO:0000259" key="2">
    <source>
        <dbReference type="Pfam" id="PF21549"/>
    </source>
</evidence>
<feature type="region of interest" description="Disordered" evidence="1">
    <location>
        <begin position="115"/>
        <end position="139"/>
    </location>
</feature>
<dbReference type="InterPro" id="IPR019041">
    <property type="entry name" value="SSXRD_motif"/>
</dbReference>
<dbReference type="Gene3D" id="2.170.270.10">
    <property type="entry name" value="SET domain"/>
    <property type="match status" value="1"/>
</dbReference>
<dbReference type="Pfam" id="PF09514">
    <property type="entry name" value="SSXRD"/>
    <property type="match status" value="1"/>
</dbReference>
<name>L5M7G4_MYODS</name>
<proteinExistence type="predicted"/>
<dbReference type="GO" id="GO:0032259">
    <property type="term" value="P:methylation"/>
    <property type="evidence" value="ECO:0007669"/>
    <property type="project" value="UniProtKB-KW"/>
</dbReference>
<evidence type="ECO:0000313" key="3">
    <source>
        <dbReference type="EMBL" id="ELK34326.1"/>
    </source>
</evidence>
<protein>
    <submittedName>
        <fullName evidence="3">Histone-lysine N-methyltransferase PRDM9</fullName>
    </submittedName>
</protein>
<dbReference type="EMBL" id="KB103227">
    <property type="protein sequence ID" value="ELK34326.1"/>
    <property type="molecule type" value="Genomic_DNA"/>
</dbReference>
<keyword evidence="3" id="KW-0808">Transferase</keyword>
<sequence length="198" mass="21864">MDMKVYNLRERKDRVYQEVSEPQDDDYLYCEKCQNFFIDSCAVHGPATFVKDSAVDKGHANRSVLTLPPGLRSRPSGIPAAGLGVWNEESDLPVGLHFGPYESQITEDKDTASNGYSWLVDQQPGDAEHGATSEHQQDQNQCNMPISVAHIQEKTCNLFCDFQWSRPELQLDILSTAEEAGESPTTIAVLAAISLACG</sequence>
<dbReference type="GO" id="GO:0006355">
    <property type="term" value="P:regulation of DNA-templated transcription"/>
    <property type="evidence" value="ECO:0007669"/>
    <property type="project" value="InterPro"/>
</dbReference>
<organism evidence="3 4">
    <name type="scientific">Myotis davidii</name>
    <name type="common">David's myotis</name>
    <dbReference type="NCBI Taxonomy" id="225400"/>
    <lineage>
        <taxon>Eukaryota</taxon>
        <taxon>Metazoa</taxon>
        <taxon>Chordata</taxon>
        <taxon>Craniata</taxon>
        <taxon>Vertebrata</taxon>
        <taxon>Euteleostomi</taxon>
        <taxon>Mammalia</taxon>
        <taxon>Eutheria</taxon>
        <taxon>Laurasiatheria</taxon>
        <taxon>Chiroptera</taxon>
        <taxon>Yangochiroptera</taxon>
        <taxon>Vespertilionidae</taxon>
        <taxon>Myotis</taxon>
    </lineage>
</organism>
<dbReference type="GO" id="GO:0005634">
    <property type="term" value="C:nucleus"/>
    <property type="evidence" value="ECO:0007669"/>
    <property type="project" value="InterPro"/>
</dbReference>
<dbReference type="Proteomes" id="UP000010556">
    <property type="component" value="Unassembled WGS sequence"/>
</dbReference>
<evidence type="ECO:0000313" key="4">
    <source>
        <dbReference type="Proteomes" id="UP000010556"/>
    </source>
</evidence>
<keyword evidence="4" id="KW-1185">Reference proteome</keyword>
<gene>
    <name evidence="3" type="ORF">MDA_GLEAN10002358</name>
</gene>